<dbReference type="Proteomes" id="UP000607653">
    <property type="component" value="Unassembled WGS sequence"/>
</dbReference>
<name>A0A822Y904_NELNU</name>
<evidence type="ECO:0000313" key="2">
    <source>
        <dbReference type="Proteomes" id="UP000607653"/>
    </source>
</evidence>
<accession>A0A822Y904</accession>
<reference evidence="1 2" key="1">
    <citation type="journal article" date="2020" name="Mol. Biol. Evol.">
        <title>Distinct Expression and Methylation Patterns for Genes with Different Fates following a Single Whole-Genome Duplication in Flowering Plants.</title>
        <authorList>
            <person name="Shi T."/>
            <person name="Rahmani R.S."/>
            <person name="Gugger P.F."/>
            <person name="Wang M."/>
            <person name="Li H."/>
            <person name="Zhang Y."/>
            <person name="Li Z."/>
            <person name="Wang Q."/>
            <person name="Van de Peer Y."/>
            <person name="Marchal K."/>
            <person name="Chen J."/>
        </authorList>
    </citation>
    <scope>NUCLEOTIDE SEQUENCE [LARGE SCALE GENOMIC DNA]</scope>
    <source>
        <tissue evidence="1">Leaf</tissue>
    </source>
</reference>
<sequence length="64" mass="7307">MVAQHSSSNGATFMLFKSEAKEKFMGPEEDVKLFDHVTRFEVFFHNRQIINPLASSLISIAMDM</sequence>
<dbReference type="AlphaFoldDB" id="A0A822Y904"/>
<organism evidence="1 2">
    <name type="scientific">Nelumbo nucifera</name>
    <name type="common">Sacred lotus</name>
    <dbReference type="NCBI Taxonomy" id="4432"/>
    <lineage>
        <taxon>Eukaryota</taxon>
        <taxon>Viridiplantae</taxon>
        <taxon>Streptophyta</taxon>
        <taxon>Embryophyta</taxon>
        <taxon>Tracheophyta</taxon>
        <taxon>Spermatophyta</taxon>
        <taxon>Magnoliopsida</taxon>
        <taxon>Proteales</taxon>
        <taxon>Nelumbonaceae</taxon>
        <taxon>Nelumbo</taxon>
    </lineage>
</organism>
<evidence type="ECO:0000313" key="1">
    <source>
        <dbReference type="EMBL" id="DAD27769.1"/>
    </source>
</evidence>
<dbReference type="EMBL" id="DUZY01000002">
    <property type="protein sequence ID" value="DAD27769.1"/>
    <property type="molecule type" value="Genomic_DNA"/>
</dbReference>
<keyword evidence="2" id="KW-1185">Reference proteome</keyword>
<comment type="caution">
    <text evidence="1">The sequence shown here is derived from an EMBL/GenBank/DDBJ whole genome shotgun (WGS) entry which is preliminary data.</text>
</comment>
<protein>
    <submittedName>
        <fullName evidence="1">Uncharacterized protein</fullName>
    </submittedName>
</protein>
<gene>
    <name evidence="1" type="ORF">HUJ06_029237</name>
</gene>
<proteinExistence type="predicted"/>